<keyword evidence="4" id="KW-1185">Reference proteome</keyword>
<keyword evidence="3" id="KW-0560">Oxidoreductase</keyword>
<dbReference type="Pfam" id="PF00903">
    <property type="entry name" value="Glyoxalase"/>
    <property type="match status" value="1"/>
</dbReference>
<dbReference type="InterPro" id="IPR037523">
    <property type="entry name" value="VOC_core"/>
</dbReference>
<dbReference type="EMBL" id="FOCQ01000019">
    <property type="protein sequence ID" value="SEN70930.1"/>
    <property type="molecule type" value="Genomic_DNA"/>
</dbReference>
<proteinExistence type="predicted"/>
<dbReference type="STRING" id="1173111.SAMN05444955_1196"/>
<dbReference type="InterPro" id="IPR029068">
    <property type="entry name" value="Glyas_Bleomycin-R_OHBP_Dase"/>
</dbReference>
<dbReference type="PROSITE" id="PS51819">
    <property type="entry name" value="VOC"/>
    <property type="match status" value="1"/>
</dbReference>
<dbReference type="Gene3D" id="3.10.180.10">
    <property type="entry name" value="2,3-Dihydroxybiphenyl 1,2-Dioxygenase, domain 1"/>
    <property type="match status" value="1"/>
</dbReference>
<keyword evidence="1" id="KW-0479">Metal-binding</keyword>
<dbReference type="AlphaFoldDB" id="A0A1H8IPT3"/>
<dbReference type="InterPro" id="IPR051332">
    <property type="entry name" value="Fosfomycin_Res_Enzymes"/>
</dbReference>
<evidence type="ECO:0000256" key="1">
    <source>
        <dbReference type="ARBA" id="ARBA00022723"/>
    </source>
</evidence>
<dbReference type="RefSeq" id="WP_170839998.1">
    <property type="nucleotide sequence ID" value="NZ_FOCQ01000019.1"/>
</dbReference>
<accession>A0A1H8IPT3</accession>
<evidence type="ECO:0000313" key="3">
    <source>
        <dbReference type="EMBL" id="SEN70930.1"/>
    </source>
</evidence>
<dbReference type="Proteomes" id="UP000199695">
    <property type="component" value="Unassembled WGS sequence"/>
</dbReference>
<protein>
    <submittedName>
        <fullName evidence="3">Glyoxalase/Bleomycin resistance protein/Dioxygenase superfamily protein</fullName>
    </submittedName>
</protein>
<dbReference type="GO" id="GO:0046872">
    <property type="term" value="F:metal ion binding"/>
    <property type="evidence" value="ECO:0007669"/>
    <property type="project" value="UniProtKB-KW"/>
</dbReference>
<dbReference type="PANTHER" id="PTHR36113">
    <property type="entry name" value="LYASE, PUTATIVE-RELATED-RELATED"/>
    <property type="match status" value="1"/>
</dbReference>
<organism evidence="3 4">
    <name type="scientific">Lihuaxuella thermophila</name>
    <dbReference type="NCBI Taxonomy" id="1173111"/>
    <lineage>
        <taxon>Bacteria</taxon>
        <taxon>Bacillati</taxon>
        <taxon>Bacillota</taxon>
        <taxon>Bacilli</taxon>
        <taxon>Bacillales</taxon>
        <taxon>Thermoactinomycetaceae</taxon>
        <taxon>Lihuaxuella</taxon>
    </lineage>
</organism>
<feature type="domain" description="VOC" evidence="2">
    <location>
        <begin position="5"/>
        <end position="131"/>
    </location>
</feature>
<keyword evidence="3" id="KW-0223">Dioxygenase</keyword>
<sequence>MIQVSFSHLDYNVADLQKAMSFYDPVMEVLGFVKEAHQPAWCLYNNQRFKLCLVECEDAFKGAGFHRKRPGLNHLAFHVEKKGDVDQLHHFLLQRKIPILYGGPGQFHDEIEYYAIFFEDPFRLKLEVVYSPRYFSI</sequence>
<evidence type="ECO:0000259" key="2">
    <source>
        <dbReference type="PROSITE" id="PS51819"/>
    </source>
</evidence>
<dbReference type="InterPro" id="IPR004360">
    <property type="entry name" value="Glyas_Fos-R_dOase_dom"/>
</dbReference>
<dbReference type="PANTHER" id="PTHR36113:SF6">
    <property type="entry name" value="FOSFOMYCIN RESISTANCE PROTEIN FOSX"/>
    <property type="match status" value="1"/>
</dbReference>
<dbReference type="GO" id="GO:0051213">
    <property type="term" value="F:dioxygenase activity"/>
    <property type="evidence" value="ECO:0007669"/>
    <property type="project" value="UniProtKB-KW"/>
</dbReference>
<evidence type="ECO:0000313" key="4">
    <source>
        <dbReference type="Proteomes" id="UP000199695"/>
    </source>
</evidence>
<dbReference type="SUPFAM" id="SSF54593">
    <property type="entry name" value="Glyoxalase/Bleomycin resistance protein/Dihydroxybiphenyl dioxygenase"/>
    <property type="match status" value="1"/>
</dbReference>
<name>A0A1H8IPT3_9BACL</name>
<gene>
    <name evidence="3" type="ORF">SAMN05444955_1196</name>
</gene>
<reference evidence="3 4" key="1">
    <citation type="submission" date="2016-10" db="EMBL/GenBank/DDBJ databases">
        <authorList>
            <person name="de Groot N.N."/>
        </authorList>
    </citation>
    <scope>NUCLEOTIDE SEQUENCE [LARGE SCALE GENOMIC DNA]</scope>
    <source>
        <strain evidence="3 4">DSM 46701</strain>
    </source>
</reference>